<gene>
    <name evidence="7" type="ORF">RDWZM_007366</name>
</gene>
<keyword evidence="4" id="KW-0813">Transport</keyword>
<comment type="cofactor">
    <cofactor evidence="4">
        <name>Mg(2+)</name>
        <dbReference type="ChEBI" id="CHEBI:18420"/>
    </cofactor>
    <text evidence="4">Binds 1 Mg(2+) ion per subunit.</text>
</comment>
<dbReference type="Gene3D" id="3.40.50.300">
    <property type="entry name" value="P-loop containing nucleotide triphosphate hydrolases"/>
    <property type="match status" value="1"/>
</dbReference>
<dbReference type="InterPro" id="IPR039812">
    <property type="entry name" value="Vesicle-fus_ATPase"/>
</dbReference>
<dbReference type="GO" id="GO:0016887">
    <property type="term" value="F:ATP hydrolysis activity"/>
    <property type="evidence" value="ECO:0007669"/>
    <property type="project" value="InterPro"/>
</dbReference>
<accession>A0A9Q0LZC2</accession>
<dbReference type="GO" id="GO:0043001">
    <property type="term" value="P:Golgi to plasma membrane protein transport"/>
    <property type="evidence" value="ECO:0007669"/>
    <property type="project" value="TreeGrafter"/>
</dbReference>
<comment type="caution">
    <text evidence="7">The sequence shown here is derived from an EMBL/GenBank/DDBJ whole genome shotgun (WGS) entry which is preliminary data.</text>
</comment>
<evidence type="ECO:0000313" key="8">
    <source>
        <dbReference type="Proteomes" id="UP001142055"/>
    </source>
</evidence>
<protein>
    <recommendedName>
        <fullName evidence="4">Vesicle-fusing ATPase</fullName>
        <ecNumber evidence="4">3.6.4.6</ecNumber>
    </recommendedName>
</protein>
<keyword evidence="2 4" id="KW-0547">Nucleotide-binding</keyword>
<dbReference type="PANTHER" id="PTHR23078">
    <property type="entry name" value="VESICULAR-FUSION PROTEIN NSF"/>
    <property type="match status" value="1"/>
</dbReference>
<keyword evidence="3 4" id="KW-0067">ATP-binding</keyword>
<dbReference type="SUPFAM" id="SSF52540">
    <property type="entry name" value="P-loop containing nucleoside triphosphate hydrolases"/>
    <property type="match status" value="1"/>
</dbReference>
<evidence type="ECO:0000256" key="2">
    <source>
        <dbReference type="ARBA" id="ARBA00022741"/>
    </source>
</evidence>
<dbReference type="AlphaFoldDB" id="A0A9Q0LZC2"/>
<comment type="function">
    <text evidence="4">Required for vesicle-mediated transport. Catalyzes the fusion of transport vesicles within the Golgi cisternae. Is also required for transport from the endoplasmic reticulum to the Golgi stack. Seems to function as a fusion protein required for the delivery of cargo proteins to all compartments of the Golgi stack independent of vesicle origin.</text>
</comment>
<keyword evidence="4" id="KW-0653">Protein transport</keyword>
<dbReference type="GO" id="GO:0035494">
    <property type="term" value="P:SNARE complex disassembly"/>
    <property type="evidence" value="ECO:0007669"/>
    <property type="project" value="InterPro"/>
</dbReference>
<dbReference type="SUPFAM" id="SSF50692">
    <property type="entry name" value="ADC-like"/>
    <property type="match status" value="1"/>
</dbReference>
<name>A0A9Q0LZC2_BLOTA</name>
<keyword evidence="4" id="KW-0963">Cytoplasm</keyword>
<dbReference type="InterPro" id="IPR009010">
    <property type="entry name" value="Asp_de-COase-like_dom_sf"/>
</dbReference>
<dbReference type="GO" id="GO:0046872">
    <property type="term" value="F:metal ion binding"/>
    <property type="evidence" value="ECO:0007669"/>
    <property type="project" value="UniProtKB-UniRule"/>
</dbReference>
<keyword evidence="8" id="KW-1185">Reference proteome</keyword>
<dbReference type="GO" id="GO:0006891">
    <property type="term" value="P:intra-Golgi vesicle-mediated transport"/>
    <property type="evidence" value="ECO:0007669"/>
    <property type="project" value="TreeGrafter"/>
</dbReference>
<organism evidence="7 8">
    <name type="scientific">Blomia tropicalis</name>
    <name type="common">Mite</name>
    <dbReference type="NCBI Taxonomy" id="40697"/>
    <lineage>
        <taxon>Eukaryota</taxon>
        <taxon>Metazoa</taxon>
        <taxon>Ecdysozoa</taxon>
        <taxon>Arthropoda</taxon>
        <taxon>Chelicerata</taxon>
        <taxon>Arachnida</taxon>
        <taxon>Acari</taxon>
        <taxon>Acariformes</taxon>
        <taxon>Sarcoptiformes</taxon>
        <taxon>Astigmata</taxon>
        <taxon>Glycyphagoidea</taxon>
        <taxon>Echimyopodidae</taxon>
        <taxon>Blomia</taxon>
    </lineage>
</organism>
<reference evidence="7" key="1">
    <citation type="submission" date="2022-12" db="EMBL/GenBank/DDBJ databases">
        <title>Genome assemblies of Blomia tropicalis.</title>
        <authorList>
            <person name="Cui Y."/>
        </authorList>
    </citation>
    <scope>NUCLEOTIDE SEQUENCE</scope>
    <source>
        <tissue evidence="7">Adult mites</tissue>
    </source>
</reference>
<evidence type="ECO:0000256" key="5">
    <source>
        <dbReference type="SAM" id="Phobius"/>
    </source>
</evidence>
<dbReference type="EMBL" id="JAPWDV010000003">
    <property type="protein sequence ID" value="KAJ6216209.1"/>
    <property type="molecule type" value="Genomic_DNA"/>
</dbReference>
<feature type="transmembrane region" description="Helical" evidence="5">
    <location>
        <begin position="407"/>
        <end position="424"/>
    </location>
</feature>
<keyword evidence="4" id="KW-0460">Magnesium</keyword>
<keyword evidence="5" id="KW-1133">Transmembrane helix</keyword>
<dbReference type="GO" id="GO:0005524">
    <property type="term" value="F:ATP binding"/>
    <property type="evidence" value="ECO:0007669"/>
    <property type="project" value="UniProtKB-UniRule"/>
</dbReference>
<dbReference type="SUPFAM" id="SSF54585">
    <property type="entry name" value="Cdc48 domain 2-like"/>
    <property type="match status" value="1"/>
</dbReference>
<proteinExistence type="inferred from homology"/>
<dbReference type="GO" id="GO:0005795">
    <property type="term" value="C:Golgi stack"/>
    <property type="evidence" value="ECO:0007669"/>
    <property type="project" value="TreeGrafter"/>
</dbReference>
<evidence type="ECO:0000259" key="6">
    <source>
        <dbReference type="SMART" id="SM00382"/>
    </source>
</evidence>
<comment type="similarity">
    <text evidence="1 4">Belongs to the AAA ATPase family.</text>
</comment>
<dbReference type="OMA" id="NIHTKQM"/>
<dbReference type="EC" id="3.6.4.6" evidence="4"/>
<feature type="domain" description="AAA+ ATPase" evidence="6">
    <location>
        <begin position="251"/>
        <end position="377"/>
    </location>
</feature>
<comment type="catalytic activity">
    <reaction evidence="4">
        <text>ATP + H2O = ADP + phosphate + H(+)</text>
        <dbReference type="Rhea" id="RHEA:13065"/>
        <dbReference type="ChEBI" id="CHEBI:15377"/>
        <dbReference type="ChEBI" id="CHEBI:15378"/>
        <dbReference type="ChEBI" id="CHEBI:30616"/>
        <dbReference type="ChEBI" id="CHEBI:43474"/>
        <dbReference type="ChEBI" id="CHEBI:456216"/>
        <dbReference type="EC" id="3.6.4.6"/>
    </reaction>
</comment>
<dbReference type="Gene3D" id="2.40.40.20">
    <property type="match status" value="1"/>
</dbReference>
<dbReference type="SMART" id="SM00382">
    <property type="entry name" value="AAA"/>
    <property type="match status" value="1"/>
</dbReference>
<dbReference type="Gene3D" id="3.10.330.10">
    <property type="match status" value="1"/>
</dbReference>
<dbReference type="Pfam" id="PF00004">
    <property type="entry name" value="AAA"/>
    <property type="match status" value="1"/>
</dbReference>
<evidence type="ECO:0000256" key="4">
    <source>
        <dbReference type="RuleBase" id="RU367045"/>
    </source>
</evidence>
<dbReference type="PANTHER" id="PTHR23078:SF3">
    <property type="entry name" value="VESICLE-FUSING ATPASE"/>
    <property type="match status" value="1"/>
</dbReference>
<evidence type="ECO:0000256" key="1">
    <source>
        <dbReference type="ARBA" id="ARBA00006914"/>
    </source>
</evidence>
<keyword evidence="5" id="KW-0472">Membrane</keyword>
<keyword evidence="4" id="KW-0479">Metal-binding</keyword>
<evidence type="ECO:0000256" key="3">
    <source>
        <dbReference type="ARBA" id="ARBA00022840"/>
    </source>
</evidence>
<comment type="subcellular location">
    <subcellularLocation>
        <location evidence="4">Cytoplasm</location>
    </subcellularLocation>
</comment>
<keyword evidence="5" id="KW-0812">Transmembrane</keyword>
<dbReference type="InterPro" id="IPR029067">
    <property type="entry name" value="CDC48_domain_2-like_sf"/>
</dbReference>
<keyword evidence="4" id="KW-0378">Hydrolase</keyword>
<dbReference type="InterPro" id="IPR003593">
    <property type="entry name" value="AAA+_ATPase"/>
</dbReference>
<dbReference type="InterPro" id="IPR027417">
    <property type="entry name" value="P-loop_NTPase"/>
</dbReference>
<evidence type="ECO:0000313" key="7">
    <source>
        <dbReference type="EMBL" id="KAJ6216209.1"/>
    </source>
</evidence>
<dbReference type="Proteomes" id="UP001142055">
    <property type="component" value="Chromosome 3"/>
</dbReference>
<sequence>MYSITNSTTRMVQMCPTVEDTFLNRALVSPLDELLKYGYVELINDQWPNQVHQPLVYTLEPCDHIPERCIGLNFVMRKQSQISHNRTIIIRPYRFNHQFNDCIIGCLTLDVDFMHELDREMISHCTKLNVDELEVEFRDTFHRQAFFVGQEVVFRFQRNKTLRMKVKKMEDVFSYQTIHIGLLVPGSRILFEKSIESKLQLTKMVNTELNFHASNMFDEDDSKNNFITVIKQSMSDGHFPEFVIQSSGIRLVRGMLLYGPIGTGKSSFAMQIGKMLNSIETEIFHCSKETSCWEKLKNQLQRMRHNIRNHRIVLILDRIDELFEGNDYRWHEFYRNIDSLVDCEHLLVAITNRMDRIPREMIRNGRFELQLEITLPTIHGRIELLHTINGKMEYLKLVNNDNIDLSFWHYMIMCFTLLTANAWYGKKTQR</sequence>
<keyword evidence="4" id="KW-0931">ER-Golgi transport</keyword>
<dbReference type="InterPro" id="IPR003959">
    <property type="entry name" value="ATPase_AAA_core"/>
</dbReference>